<keyword evidence="1" id="KW-0238">DNA-binding</keyword>
<gene>
    <name evidence="1" type="ORF">ACFQRI_05090</name>
</gene>
<dbReference type="Proteomes" id="UP001596504">
    <property type="component" value="Unassembled WGS sequence"/>
</dbReference>
<name>A0ABW2LGJ9_9PSEU</name>
<dbReference type="PANTHER" id="PTHR35145:SF1">
    <property type="entry name" value="CYTOPLASMIC PROTEIN"/>
    <property type="match status" value="1"/>
</dbReference>
<dbReference type="RefSeq" id="WP_380664967.1">
    <property type="nucleotide sequence ID" value="NZ_JBHTCJ010000002.1"/>
</dbReference>
<protein>
    <submittedName>
        <fullName evidence="1">MmcQ/YjbR family DNA-binding protein</fullName>
    </submittedName>
</protein>
<comment type="caution">
    <text evidence="1">The sequence shown here is derived from an EMBL/GenBank/DDBJ whole genome shotgun (WGS) entry which is preliminary data.</text>
</comment>
<dbReference type="GO" id="GO:0003677">
    <property type="term" value="F:DNA binding"/>
    <property type="evidence" value="ECO:0007669"/>
    <property type="project" value="UniProtKB-KW"/>
</dbReference>
<dbReference type="Pfam" id="PF04237">
    <property type="entry name" value="YjbR"/>
    <property type="match status" value="1"/>
</dbReference>
<reference evidence="2" key="1">
    <citation type="journal article" date="2019" name="Int. J. Syst. Evol. Microbiol.">
        <title>The Global Catalogue of Microorganisms (GCM) 10K type strain sequencing project: providing services to taxonomists for standard genome sequencing and annotation.</title>
        <authorList>
            <consortium name="The Broad Institute Genomics Platform"/>
            <consortium name="The Broad Institute Genome Sequencing Center for Infectious Disease"/>
            <person name="Wu L."/>
            <person name="Ma J."/>
        </authorList>
    </citation>
    <scope>NUCLEOTIDE SEQUENCE [LARGE SCALE GENOMIC DNA]</scope>
    <source>
        <strain evidence="2">WLHS5</strain>
    </source>
</reference>
<dbReference type="EMBL" id="JBHTCJ010000002">
    <property type="protein sequence ID" value="MFC7340780.1"/>
    <property type="molecule type" value="Genomic_DNA"/>
</dbReference>
<organism evidence="1 2">
    <name type="scientific">Saccharopolyspora griseoalba</name>
    <dbReference type="NCBI Taxonomy" id="1431848"/>
    <lineage>
        <taxon>Bacteria</taxon>
        <taxon>Bacillati</taxon>
        <taxon>Actinomycetota</taxon>
        <taxon>Actinomycetes</taxon>
        <taxon>Pseudonocardiales</taxon>
        <taxon>Pseudonocardiaceae</taxon>
        <taxon>Saccharopolyspora</taxon>
    </lineage>
</organism>
<sequence>MTPGELRELCLEMPGADETFPFDESSSVFKVSGKIFAIAPLQAAPLRVSLKCDPDLAVELRLRYPAITGGYHLNKKHWNTVVVDGSVPDDLVRQMVEDSYDLVVAGLPRREREKLCWQAVVDRG</sequence>
<dbReference type="Gene3D" id="3.90.1150.30">
    <property type="match status" value="1"/>
</dbReference>
<dbReference type="SUPFAM" id="SSF142906">
    <property type="entry name" value="YjbR-like"/>
    <property type="match status" value="1"/>
</dbReference>
<evidence type="ECO:0000313" key="1">
    <source>
        <dbReference type="EMBL" id="MFC7340780.1"/>
    </source>
</evidence>
<dbReference type="InterPro" id="IPR058532">
    <property type="entry name" value="YjbR/MT2646/Rv2570-like"/>
</dbReference>
<keyword evidence="2" id="KW-1185">Reference proteome</keyword>
<evidence type="ECO:0000313" key="2">
    <source>
        <dbReference type="Proteomes" id="UP001596504"/>
    </source>
</evidence>
<accession>A0ABW2LGJ9</accession>
<dbReference type="InterPro" id="IPR038056">
    <property type="entry name" value="YjbR-like_sf"/>
</dbReference>
<proteinExistence type="predicted"/>
<dbReference type="PANTHER" id="PTHR35145">
    <property type="entry name" value="CYTOPLASMIC PROTEIN-RELATED"/>
    <property type="match status" value="1"/>
</dbReference>
<dbReference type="InterPro" id="IPR007351">
    <property type="entry name" value="YjbR"/>
</dbReference>